<dbReference type="RefSeq" id="XP_002848880.1">
    <property type="nucleotide sequence ID" value="XM_002848834.1"/>
</dbReference>
<dbReference type="EMBL" id="DS995702">
    <property type="protein sequence ID" value="EEQ28995.1"/>
    <property type="molecule type" value="Genomic_DNA"/>
</dbReference>
<dbReference type="eggNOG" id="ENOG502RQPA">
    <property type="taxonomic scope" value="Eukaryota"/>
</dbReference>
<dbReference type="Proteomes" id="UP000002035">
    <property type="component" value="Unassembled WGS sequence"/>
</dbReference>
<keyword evidence="2" id="KW-1185">Reference proteome</keyword>
<gene>
    <name evidence="1" type="ORF">MCYG_01814</name>
</gene>
<dbReference type="AlphaFoldDB" id="C5FI15"/>
<accession>C5FI15</accession>
<organism evidence="1 2">
    <name type="scientific">Arthroderma otae (strain ATCC MYA-4605 / CBS 113480)</name>
    <name type="common">Microsporum canis</name>
    <dbReference type="NCBI Taxonomy" id="554155"/>
    <lineage>
        <taxon>Eukaryota</taxon>
        <taxon>Fungi</taxon>
        <taxon>Dikarya</taxon>
        <taxon>Ascomycota</taxon>
        <taxon>Pezizomycotina</taxon>
        <taxon>Eurotiomycetes</taxon>
        <taxon>Eurotiomycetidae</taxon>
        <taxon>Onygenales</taxon>
        <taxon>Arthrodermataceae</taxon>
        <taxon>Microsporum</taxon>
    </lineage>
</organism>
<evidence type="ECO:0000313" key="2">
    <source>
        <dbReference type="Proteomes" id="UP000002035"/>
    </source>
</evidence>
<dbReference type="OMA" id="PWHHIRQ"/>
<protein>
    <submittedName>
        <fullName evidence="1">Uncharacterized protein</fullName>
    </submittedName>
</protein>
<dbReference type="GeneID" id="9223137"/>
<evidence type="ECO:0000313" key="1">
    <source>
        <dbReference type="EMBL" id="EEQ28995.1"/>
    </source>
</evidence>
<sequence length="410" mass="46565">MPFRVSWERLAETATSSERFFGDKNMLTNLFIIIRESGTAADLRMCLSVSKKWHNIAFELIYCILTVTEADIEYFLATAVKNPRRSLPIKSLTVLTKAIWPDTACPTGMLPQAISKQLRQLAKVIEIHIPMLESFSFHVDNSALQCPHPSWTSSDEMWPAFDAIGLALLLEKLPQTCRNVEIDTCGLEVVGNIHLCDSIARLIPNLVHLRLRLHSICPDFIPSAAQKTRRKKPIAPDLRSLIINFDIDTHDSTSTTRCPGDIATRIDVKQSLRRLLNDKDFPKIQRVEIYERVDDPGPALMKFDIMLSTPGAISRSARGIHEDEHPNRYNTMERSWWFTKCRARLVYPDGNSLQLTESLAARTLKLPWSIRHFLPADSGDEWREFTPGIDGEEFELVAPGVVLEEFEEIG</sequence>
<reference evidence="2" key="1">
    <citation type="journal article" date="2012" name="MBio">
        <title>Comparative genome analysis of Trichophyton rubrum and related dermatophytes reveals candidate genes involved in infection.</title>
        <authorList>
            <person name="Martinez D.A."/>
            <person name="Oliver B.G."/>
            <person name="Graeser Y."/>
            <person name="Goldberg J.M."/>
            <person name="Li W."/>
            <person name="Martinez-Rossi N.M."/>
            <person name="Monod M."/>
            <person name="Shelest E."/>
            <person name="Barton R.C."/>
            <person name="Birch E."/>
            <person name="Brakhage A.A."/>
            <person name="Chen Z."/>
            <person name="Gurr S.J."/>
            <person name="Heiman D."/>
            <person name="Heitman J."/>
            <person name="Kosti I."/>
            <person name="Rossi A."/>
            <person name="Saif S."/>
            <person name="Samalova M."/>
            <person name="Saunders C.W."/>
            <person name="Shea T."/>
            <person name="Summerbell R.C."/>
            <person name="Xu J."/>
            <person name="Young S."/>
            <person name="Zeng Q."/>
            <person name="Birren B.W."/>
            <person name="Cuomo C.A."/>
            <person name="White T.C."/>
        </authorList>
    </citation>
    <scope>NUCLEOTIDE SEQUENCE [LARGE SCALE GENOMIC DNA]</scope>
    <source>
        <strain evidence="2">ATCC MYA-4605 / CBS 113480</strain>
    </source>
</reference>
<dbReference type="STRING" id="554155.C5FI15"/>
<dbReference type="HOGENOM" id="CLU_670799_0_0_1"/>
<proteinExistence type="predicted"/>
<dbReference type="OrthoDB" id="4202035at2759"/>
<dbReference type="VEuPathDB" id="FungiDB:MCYG_01814"/>
<name>C5FI15_ARTOC</name>